<accession>A0A177HK44</accession>
<dbReference type="Proteomes" id="UP000077381">
    <property type="component" value="Unassembled WGS sequence"/>
</dbReference>
<dbReference type="Pfam" id="PF09278">
    <property type="entry name" value="MerR-DNA-bind"/>
    <property type="match status" value="1"/>
</dbReference>
<dbReference type="PROSITE" id="PS50937">
    <property type="entry name" value="HTH_MERR_2"/>
    <property type="match status" value="1"/>
</dbReference>
<keyword evidence="3" id="KW-0804">Transcription</keyword>
<dbReference type="PANTHER" id="PTHR30204:SF98">
    <property type="entry name" value="HTH-TYPE TRANSCRIPTIONAL REGULATOR ADHR"/>
    <property type="match status" value="1"/>
</dbReference>
<dbReference type="InterPro" id="IPR015358">
    <property type="entry name" value="Tscrpt_reg_MerR_DNA-bd"/>
</dbReference>
<dbReference type="PRINTS" id="PR00040">
    <property type="entry name" value="HTHMERR"/>
</dbReference>
<gene>
    <name evidence="5" type="primary">adhR_1</name>
    <name evidence="5" type="ORF">STSP_58220</name>
</gene>
<evidence type="ECO:0000256" key="3">
    <source>
        <dbReference type="ARBA" id="ARBA00023163"/>
    </source>
</evidence>
<dbReference type="PATRIC" id="fig|1716141.3.peg.6118"/>
<dbReference type="Pfam" id="PF00376">
    <property type="entry name" value="MerR"/>
    <property type="match status" value="1"/>
</dbReference>
<dbReference type="Gene3D" id="1.10.1660.10">
    <property type="match status" value="1"/>
</dbReference>
<dbReference type="GO" id="GO:0003677">
    <property type="term" value="F:DNA binding"/>
    <property type="evidence" value="ECO:0007669"/>
    <property type="project" value="UniProtKB-KW"/>
</dbReference>
<dbReference type="SUPFAM" id="SSF46955">
    <property type="entry name" value="Putative DNA-binding domain"/>
    <property type="match status" value="1"/>
</dbReference>
<evidence type="ECO:0000313" key="5">
    <source>
        <dbReference type="EMBL" id="OAH10980.1"/>
    </source>
</evidence>
<dbReference type="AlphaFoldDB" id="A0A177HK44"/>
<dbReference type="GO" id="GO:0003700">
    <property type="term" value="F:DNA-binding transcription factor activity"/>
    <property type="evidence" value="ECO:0007669"/>
    <property type="project" value="InterPro"/>
</dbReference>
<dbReference type="InterPro" id="IPR009061">
    <property type="entry name" value="DNA-bd_dom_put_sf"/>
</dbReference>
<name>A0A177HK44_9ACTN</name>
<dbReference type="RefSeq" id="WP_232789827.1">
    <property type="nucleotide sequence ID" value="NZ_LOHS01000117.1"/>
</dbReference>
<comment type="caution">
    <text evidence="5">The sequence shown here is derived from an EMBL/GenBank/DDBJ whole genome shotgun (WGS) entry which is preliminary data.</text>
</comment>
<organism evidence="5 6">
    <name type="scientific">Streptomyces jeddahensis</name>
    <dbReference type="NCBI Taxonomy" id="1716141"/>
    <lineage>
        <taxon>Bacteria</taxon>
        <taxon>Bacillati</taxon>
        <taxon>Actinomycetota</taxon>
        <taxon>Actinomycetes</taxon>
        <taxon>Kitasatosporales</taxon>
        <taxon>Streptomycetaceae</taxon>
        <taxon>Streptomyces</taxon>
    </lineage>
</organism>
<protein>
    <submittedName>
        <fullName evidence="5">HTH-type transcriptional regulator AdhR</fullName>
    </submittedName>
</protein>
<proteinExistence type="predicted"/>
<dbReference type="PANTHER" id="PTHR30204">
    <property type="entry name" value="REDOX-CYCLING DRUG-SENSING TRANSCRIPTIONAL ACTIVATOR SOXR"/>
    <property type="match status" value="1"/>
</dbReference>
<dbReference type="SMART" id="SM00422">
    <property type="entry name" value="HTH_MERR"/>
    <property type="match status" value="1"/>
</dbReference>
<dbReference type="InterPro" id="IPR000551">
    <property type="entry name" value="MerR-type_HTH_dom"/>
</dbReference>
<evidence type="ECO:0000256" key="2">
    <source>
        <dbReference type="ARBA" id="ARBA00023125"/>
    </source>
</evidence>
<evidence type="ECO:0000256" key="1">
    <source>
        <dbReference type="ARBA" id="ARBA00023015"/>
    </source>
</evidence>
<dbReference type="CDD" id="cd01109">
    <property type="entry name" value="HTH_YyaN"/>
    <property type="match status" value="1"/>
</dbReference>
<dbReference type="EMBL" id="LOHS01000117">
    <property type="protein sequence ID" value="OAH10980.1"/>
    <property type="molecule type" value="Genomic_DNA"/>
</dbReference>
<reference evidence="5 6" key="1">
    <citation type="submission" date="2015-12" db="EMBL/GenBank/DDBJ databases">
        <title>Genome sequence of Streptomyces sp. G25.</title>
        <authorList>
            <person name="Poehlein A."/>
            <person name="Roettig A."/>
            <person name="Hiessl S."/>
            <person name="Hauschild P."/>
            <person name="Schauer J."/>
            <person name="Madkour M.H."/>
            <person name="Al-Ansari A.M."/>
            <person name="Almakishah N.H."/>
            <person name="Steinbuechel A."/>
            <person name="Daniel R."/>
        </authorList>
    </citation>
    <scope>NUCLEOTIDE SEQUENCE [LARGE SCALE GENOMIC DNA]</scope>
    <source>
        <strain evidence="6">G25(2015)</strain>
    </source>
</reference>
<keyword evidence="6" id="KW-1185">Reference proteome</keyword>
<evidence type="ECO:0000313" key="6">
    <source>
        <dbReference type="Proteomes" id="UP000077381"/>
    </source>
</evidence>
<keyword evidence="2" id="KW-0238">DNA-binding</keyword>
<dbReference type="InterPro" id="IPR047057">
    <property type="entry name" value="MerR_fam"/>
</dbReference>
<keyword evidence="1" id="KW-0805">Transcription regulation</keyword>
<feature type="domain" description="HTH merR-type" evidence="4">
    <location>
        <begin position="12"/>
        <end position="81"/>
    </location>
</feature>
<evidence type="ECO:0000259" key="4">
    <source>
        <dbReference type="PROSITE" id="PS50937"/>
    </source>
</evidence>
<sequence>MATERIEQIDGTLTIAETSELTGLSPSTLRYYERIGLIDGVERGPDGRRRYQAADLAWMAFLLRLRTTGMPIQGMLAFAELRRGGDATVRERLELLRRHQAQVRRKYEAVMRSLDAIDNKIAHYERLVEERDGESGREA</sequence>
<dbReference type="STRING" id="1716141.STSP_58220"/>